<dbReference type="SMART" id="SM00382">
    <property type="entry name" value="AAA"/>
    <property type="match status" value="1"/>
</dbReference>
<evidence type="ECO:0000313" key="13">
    <source>
        <dbReference type="EMBL" id="KPV75777.1"/>
    </source>
</evidence>
<evidence type="ECO:0000256" key="8">
    <source>
        <dbReference type="ARBA" id="ARBA00023125"/>
    </source>
</evidence>
<dbReference type="EMBL" id="KQ474077">
    <property type="protein sequence ID" value="KPV75777.1"/>
    <property type="molecule type" value="Genomic_DNA"/>
</dbReference>
<evidence type="ECO:0000259" key="12">
    <source>
        <dbReference type="SMART" id="SM00382"/>
    </source>
</evidence>
<reference evidence="13 14" key="1">
    <citation type="journal article" date="2015" name="Front. Microbiol.">
        <title>Genome sequence of the plant growth promoting endophytic yeast Rhodotorula graminis WP1.</title>
        <authorList>
            <person name="Firrincieli A."/>
            <person name="Otillar R."/>
            <person name="Salamov A."/>
            <person name="Schmutz J."/>
            <person name="Khan Z."/>
            <person name="Redman R.S."/>
            <person name="Fleck N.D."/>
            <person name="Lindquist E."/>
            <person name="Grigoriev I.V."/>
            <person name="Doty S.L."/>
        </authorList>
    </citation>
    <scope>NUCLEOTIDE SEQUENCE [LARGE SCALE GENOMIC DNA]</scope>
    <source>
        <strain evidence="13 14">WP1</strain>
    </source>
</reference>
<feature type="compositionally biased region" description="Low complexity" evidence="11">
    <location>
        <begin position="122"/>
        <end position="134"/>
    </location>
</feature>
<dbReference type="GO" id="GO:0033314">
    <property type="term" value="P:mitotic DNA replication checkpoint signaling"/>
    <property type="evidence" value="ECO:0007669"/>
    <property type="project" value="TreeGrafter"/>
</dbReference>
<dbReference type="InterPro" id="IPR003593">
    <property type="entry name" value="AAA+_ATPase"/>
</dbReference>
<dbReference type="FunFam" id="3.40.50.300:FF:000199">
    <property type="entry name" value="Origin recognition complex subunit 1"/>
    <property type="match status" value="1"/>
</dbReference>
<dbReference type="InterPro" id="IPR003959">
    <property type="entry name" value="ATPase_AAA_core"/>
</dbReference>
<dbReference type="GeneID" id="28972608"/>
<evidence type="ECO:0000256" key="10">
    <source>
        <dbReference type="RuleBase" id="RU365058"/>
    </source>
</evidence>
<feature type="domain" description="AAA+ ATPase" evidence="12">
    <location>
        <begin position="60"/>
        <end position="222"/>
    </location>
</feature>
<dbReference type="Gene3D" id="1.10.8.60">
    <property type="match status" value="1"/>
</dbReference>
<dbReference type="RefSeq" id="XP_018271826.1">
    <property type="nucleotide sequence ID" value="XM_018412159.1"/>
</dbReference>
<evidence type="ECO:0000256" key="2">
    <source>
        <dbReference type="ARBA" id="ARBA00008398"/>
    </source>
</evidence>
<evidence type="ECO:0000313" key="14">
    <source>
        <dbReference type="Proteomes" id="UP000053890"/>
    </source>
</evidence>
<dbReference type="STRING" id="578459.A0A194S5B5"/>
<evidence type="ECO:0000256" key="3">
    <source>
        <dbReference type="ARBA" id="ARBA00022705"/>
    </source>
</evidence>
<evidence type="ECO:0000256" key="9">
    <source>
        <dbReference type="ARBA" id="ARBA00023242"/>
    </source>
</evidence>
<dbReference type="Pfam" id="PF00004">
    <property type="entry name" value="AAA"/>
    <property type="match status" value="1"/>
</dbReference>
<evidence type="ECO:0000256" key="4">
    <source>
        <dbReference type="ARBA" id="ARBA00022723"/>
    </source>
</evidence>
<comment type="subunit">
    <text evidence="10">ORC is composed of six subunits.</text>
</comment>
<keyword evidence="4" id="KW-0479">Metal-binding</keyword>
<comment type="subcellular location">
    <subcellularLocation>
        <location evidence="1 10">Nucleus</location>
    </subcellularLocation>
</comment>
<dbReference type="CDD" id="cd00009">
    <property type="entry name" value="AAA"/>
    <property type="match status" value="1"/>
</dbReference>
<dbReference type="SUPFAM" id="SSF52540">
    <property type="entry name" value="P-loop containing nucleoside triphosphate hydrolases"/>
    <property type="match status" value="1"/>
</dbReference>
<dbReference type="PANTHER" id="PTHR10763">
    <property type="entry name" value="CELL DIVISION CONTROL PROTEIN 6-RELATED"/>
    <property type="match status" value="1"/>
</dbReference>
<organism evidence="13 14">
    <name type="scientific">Rhodotorula graminis (strain WP1)</name>
    <dbReference type="NCBI Taxonomy" id="578459"/>
    <lineage>
        <taxon>Eukaryota</taxon>
        <taxon>Fungi</taxon>
        <taxon>Dikarya</taxon>
        <taxon>Basidiomycota</taxon>
        <taxon>Pucciniomycotina</taxon>
        <taxon>Microbotryomycetes</taxon>
        <taxon>Sporidiobolales</taxon>
        <taxon>Sporidiobolaceae</taxon>
        <taxon>Rhodotorula</taxon>
    </lineage>
</organism>
<keyword evidence="7" id="KW-0460">Magnesium</keyword>
<dbReference type="GO" id="GO:0046872">
    <property type="term" value="F:metal ion binding"/>
    <property type="evidence" value="ECO:0007669"/>
    <property type="project" value="UniProtKB-KW"/>
</dbReference>
<keyword evidence="9 10" id="KW-0539">Nucleus</keyword>
<keyword evidence="3 10" id="KW-0235">DNA replication</keyword>
<keyword evidence="5 10" id="KW-0547">Nucleotide-binding</keyword>
<dbReference type="GO" id="GO:0006270">
    <property type="term" value="P:DNA replication initiation"/>
    <property type="evidence" value="ECO:0007669"/>
    <property type="project" value="TreeGrafter"/>
</dbReference>
<dbReference type="AlphaFoldDB" id="A0A194S5B5"/>
<dbReference type="GO" id="GO:0003688">
    <property type="term" value="F:DNA replication origin binding"/>
    <property type="evidence" value="ECO:0007669"/>
    <property type="project" value="TreeGrafter"/>
</dbReference>
<keyword evidence="6 10" id="KW-0067">ATP-binding</keyword>
<dbReference type="PANTHER" id="PTHR10763:SF23">
    <property type="entry name" value="ORIGIN RECOGNITION COMPLEX SUBUNIT 1"/>
    <property type="match status" value="1"/>
</dbReference>
<evidence type="ECO:0000256" key="6">
    <source>
        <dbReference type="ARBA" id="ARBA00022840"/>
    </source>
</evidence>
<evidence type="ECO:0000256" key="11">
    <source>
        <dbReference type="SAM" id="MobiDB-lite"/>
    </source>
</evidence>
<comment type="function">
    <text evidence="10">Component of the origin recognition complex (ORC) that binds origins of replication. DNA-binding is ATP-dependent, however specific DNA sequences that define origins of replication have not been identified so far. ORC is required to assemble the pre-replication complex necessary to initiate DNA replication.</text>
</comment>
<keyword evidence="8 10" id="KW-0238">DNA-binding</keyword>
<keyword evidence="14" id="KW-1185">Reference proteome</keyword>
<accession>A0A194S5B5</accession>
<dbReference type="GO" id="GO:0016887">
    <property type="term" value="F:ATP hydrolysis activity"/>
    <property type="evidence" value="ECO:0007669"/>
    <property type="project" value="InterPro"/>
</dbReference>
<dbReference type="Gene3D" id="3.40.50.300">
    <property type="entry name" value="P-loop containing nucleotide triphosphate hydrolases"/>
    <property type="match status" value="1"/>
</dbReference>
<feature type="non-terminal residue" evidence="13">
    <location>
        <position position="1"/>
    </location>
</feature>
<evidence type="ECO:0000256" key="1">
    <source>
        <dbReference type="ARBA" id="ARBA00004123"/>
    </source>
</evidence>
<comment type="similarity">
    <text evidence="2 10">Belongs to the ORC1 family.</text>
</comment>
<dbReference type="Proteomes" id="UP000053890">
    <property type="component" value="Unassembled WGS sequence"/>
</dbReference>
<sequence length="447" mass="48372">PTSANALPPLLDARELAKLSPFDRAKALLHVSATPESLPCRDEQRERIRQFLGDAILGRTGGCLYVHGVPGTGKTATVHSVVRELQKDEDMDAFTFVEINGMKISEPMAAFSHLWSALAPSSTSSSSSHASTPPRKTSPKAALAALEHHFANPDPARPTTVVLVDELDQMLTKRQDVLYNFFNWPHVAHSRLVVVAVANTMDLPERELSGKIRSRLGTNRIPFQPYTWAELKRILEARLALVALPSSSTSTSSPPPPPLFDDVALQKIAKSVAGISGDARKALDVARRTLDRVALRLAASPSSGAAGSTAPVVRCTIQDATAAYNDMTRTGPATFVRRQSTHAKVLLLAVAQCAKRAGVPDVELDTVLAWHGDFVRQAALVDARALYPASRSELVGVVAQLHAQRLVATESQRLDVFQRVRACVDEGDLFAALREDEVLKAHVPKVL</sequence>
<dbReference type="InterPro" id="IPR027417">
    <property type="entry name" value="P-loop_NTPase"/>
</dbReference>
<dbReference type="OMA" id="QPIINGE"/>
<evidence type="ECO:0000256" key="7">
    <source>
        <dbReference type="ARBA" id="ARBA00022842"/>
    </source>
</evidence>
<proteinExistence type="inferred from homology"/>
<gene>
    <name evidence="13" type="ORF">RHOBADRAFT_13779</name>
</gene>
<evidence type="ECO:0000256" key="5">
    <source>
        <dbReference type="ARBA" id="ARBA00022741"/>
    </source>
</evidence>
<dbReference type="OrthoDB" id="1926878at2759"/>
<protein>
    <recommendedName>
        <fullName evidence="10">Origin recognition complex subunit 1</fullName>
    </recommendedName>
</protein>
<name>A0A194S5B5_RHOGW</name>
<dbReference type="GO" id="GO:0005664">
    <property type="term" value="C:nuclear origin of replication recognition complex"/>
    <property type="evidence" value="ECO:0007669"/>
    <property type="project" value="TreeGrafter"/>
</dbReference>
<feature type="region of interest" description="Disordered" evidence="11">
    <location>
        <begin position="122"/>
        <end position="141"/>
    </location>
</feature>
<dbReference type="InterPro" id="IPR050311">
    <property type="entry name" value="ORC1/CDC6"/>
</dbReference>
<dbReference type="GO" id="GO:0005524">
    <property type="term" value="F:ATP binding"/>
    <property type="evidence" value="ECO:0007669"/>
    <property type="project" value="UniProtKB-KW"/>
</dbReference>